<dbReference type="InterPro" id="IPR018060">
    <property type="entry name" value="HTH_AraC"/>
</dbReference>
<dbReference type="SMART" id="SM00342">
    <property type="entry name" value="HTH_ARAC"/>
    <property type="match status" value="1"/>
</dbReference>
<dbReference type="InterPro" id="IPR035418">
    <property type="entry name" value="AraC-bd_2"/>
</dbReference>
<gene>
    <name evidence="5" type="ORF">SAMN06265360_113101</name>
</gene>
<dbReference type="PANTHER" id="PTHR46796:SF6">
    <property type="entry name" value="ARAC SUBFAMILY"/>
    <property type="match status" value="1"/>
</dbReference>
<evidence type="ECO:0000313" key="6">
    <source>
        <dbReference type="Proteomes" id="UP000198348"/>
    </source>
</evidence>
<evidence type="ECO:0000259" key="4">
    <source>
        <dbReference type="PROSITE" id="PS01124"/>
    </source>
</evidence>
<dbReference type="GO" id="GO:0003700">
    <property type="term" value="F:DNA-binding transcription factor activity"/>
    <property type="evidence" value="ECO:0007669"/>
    <property type="project" value="InterPro"/>
</dbReference>
<sequence length="319" mass="36251">MTCDAYVVESSSTEDVAFQERTDYWSELVNSYHCRMGYQFAYPEGFGGRSVRLRSVNYQLAGWHAAEERLHRTAQQIRYDPDEHYRFALPIGGELLVRQNGRQAAMRVGTGALFTMNAPFEIWHDSACRGLIMTIPGREIDRRLNRAAPVAAPVDLRRGLGRVVHDLIIGLIEERDTVTPCQFDAVCDRLAELLCMLVTGDDRPDSPDHLVDVAEAVRRYVREHSARPDLSGRTVADALGWSLRQVQLSLQLAGTTPRDLIREERLRLVRERLQNPAYQDWTITRHAHAAGFSSGSALSIAFRKRYGVAPREIRHEKPR</sequence>
<keyword evidence="2" id="KW-0238">DNA-binding</keyword>
<dbReference type="SUPFAM" id="SSF46689">
    <property type="entry name" value="Homeodomain-like"/>
    <property type="match status" value="1"/>
</dbReference>
<dbReference type="Pfam" id="PF12833">
    <property type="entry name" value="HTH_18"/>
    <property type="match status" value="1"/>
</dbReference>
<dbReference type="RefSeq" id="WP_089302052.1">
    <property type="nucleotide sequence ID" value="NZ_FZNW01000013.1"/>
</dbReference>
<dbReference type="AlphaFoldDB" id="A0A238Y400"/>
<dbReference type="PROSITE" id="PS01124">
    <property type="entry name" value="HTH_ARAC_FAMILY_2"/>
    <property type="match status" value="1"/>
</dbReference>
<evidence type="ECO:0000313" key="5">
    <source>
        <dbReference type="EMBL" id="SNR65702.1"/>
    </source>
</evidence>
<keyword evidence="6" id="KW-1185">Reference proteome</keyword>
<keyword evidence="3" id="KW-0804">Transcription</keyword>
<feature type="domain" description="HTH araC/xylS-type" evidence="4">
    <location>
        <begin position="215"/>
        <end position="316"/>
    </location>
</feature>
<dbReference type="EMBL" id="FZNW01000013">
    <property type="protein sequence ID" value="SNR65702.1"/>
    <property type="molecule type" value="Genomic_DNA"/>
</dbReference>
<dbReference type="PANTHER" id="PTHR46796">
    <property type="entry name" value="HTH-TYPE TRANSCRIPTIONAL ACTIVATOR RHAS-RELATED"/>
    <property type="match status" value="1"/>
</dbReference>
<dbReference type="OrthoDB" id="9799345at2"/>
<evidence type="ECO:0000256" key="2">
    <source>
        <dbReference type="ARBA" id="ARBA00023125"/>
    </source>
</evidence>
<name>A0A238Y400_9PSEU</name>
<proteinExistence type="predicted"/>
<dbReference type="Proteomes" id="UP000198348">
    <property type="component" value="Unassembled WGS sequence"/>
</dbReference>
<dbReference type="Gene3D" id="1.10.10.60">
    <property type="entry name" value="Homeodomain-like"/>
    <property type="match status" value="1"/>
</dbReference>
<keyword evidence="1" id="KW-0805">Transcription regulation</keyword>
<evidence type="ECO:0000256" key="1">
    <source>
        <dbReference type="ARBA" id="ARBA00023015"/>
    </source>
</evidence>
<dbReference type="InterPro" id="IPR050204">
    <property type="entry name" value="AraC_XylS_family_regulators"/>
</dbReference>
<organism evidence="5 6">
    <name type="scientific">Haloechinothrix alba</name>
    <dbReference type="NCBI Taxonomy" id="664784"/>
    <lineage>
        <taxon>Bacteria</taxon>
        <taxon>Bacillati</taxon>
        <taxon>Actinomycetota</taxon>
        <taxon>Actinomycetes</taxon>
        <taxon>Pseudonocardiales</taxon>
        <taxon>Pseudonocardiaceae</taxon>
        <taxon>Haloechinothrix</taxon>
    </lineage>
</organism>
<protein>
    <submittedName>
        <fullName evidence="5">Transcriptional regulator, AraC family</fullName>
    </submittedName>
</protein>
<reference evidence="5 6" key="1">
    <citation type="submission" date="2017-06" db="EMBL/GenBank/DDBJ databases">
        <authorList>
            <person name="Kim H.J."/>
            <person name="Triplett B.A."/>
        </authorList>
    </citation>
    <scope>NUCLEOTIDE SEQUENCE [LARGE SCALE GENOMIC DNA]</scope>
    <source>
        <strain evidence="5 6">DSM 45207</strain>
    </source>
</reference>
<dbReference type="GO" id="GO:0043565">
    <property type="term" value="F:sequence-specific DNA binding"/>
    <property type="evidence" value="ECO:0007669"/>
    <property type="project" value="InterPro"/>
</dbReference>
<dbReference type="InterPro" id="IPR009057">
    <property type="entry name" value="Homeodomain-like_sf"/>
</dbReference>
<dbReference type="Pfam" id="PF14525">
    <property type="entry name" value="AraC_binding_2"/>
    <property type="match status" value="1"/>
</dbReference>
<accession>A0A238Y400</accession>
<evidence type="ECO:0000256" key="3">
    <source>
        <dbReference type="ARBA" id="ARBA00023163"/>
    </source>
</evidence>